<reference evidence="2 3" key="1">
    <citation type="submission" date="2023-05" db="EMBL/GenBank/DDBJ databases">
        <title>Streptantibioticus silvisoli sp. nov., acidotolerant actinomycetes 1 from pine litter.</title>
        <authorList>
            <person name="Swiecimska M."/>
            <person name="Golinska P."/>
            <person name="Sangal V."/>
            <person name="Wachnowicz B."/>
            <person name="Goodfellow M."/>
        </authorList>
    </citation>
    <scope>NUCLEOTIDE SEQUENCE</scope>
    <source>
        <strain evidence="2">SL13</strain>
        <strain evidence="1 3">SL54</strain>
    </source>
</reference>
<gene>
    <name evidence="1" type="ORF">POF43_028715</name>
    <name evidence="2" type="ORF">POF50_023335</name>
</gene>
<dbReference type="PANTHER" id="PTHR33558">
    <property type="entry name" value="GLUTAREDOXIN-LIKE PROTEIN C5ORF63 HOMOLOG"/>
    <property type="match status" value="1"/>
</dbReference>
<dbReference type="EMBL" id="JABXJJ020000030">
    <property type="protein sequence ID" value="MDI5972232.1"/>
    <property type="molecule type" value="Genomic_DNA"/>
</dbReference>
<evidence type="ECO:0000313" key="2">
    <source>
        <dbReference type="EMBL" id="MDI5972232.1"/>
    </source>
</evidence>
<dbReference type="Proteomes" id="UP001156398">
    <property type="component" value="Unassembled WGS sequence"/>
</dbReference>
<dbReference type="InterPro" id="IPR036249">
    <property type="entry name" value="Thioredoxin-like_sf"/>
</dbReference>
<accession>A0AA90HC70</accession>
<protein>
    <submittedName>
        <fullName evidence="2">Glutaredoxin family protein</fullName>
    </submittedName>
</protein>
<evidence type="ECO:0000313" key="1">
    <source>
        <dbReference type="EMBL" id="MDI5966664.1"/>
    </source>
</evidence>
<dbReference type="Gene3D" id="3.40.30.10">
    <property type="entry name" value="Glutaredoxin"/>
    <property type="match status" value="1"/>
</dbReference>
<dbReference type="RefSeq" id="WP_271313286.1">
    <property type="nucleotide sequence ID" value="NZ_JAAGKO020000058.1"/>
</dbReference>
<keyword evidence="3" id="KW-1185">Reference proteome</keyword>
<dbReference type="SUPFAM" id="SSF52833">
    <property type="entry name" value="Thioredoxin-like"/>
    <property type="match status" value="1"/>
</dbReference>
<dbReference type="Pfam" id="PF05768">
    <property type="entry name" value="Glrx-like"/>
    <property type="match status" value="1"/>
</dbReference>
<dbReference type="EMBL" id="JAAGKO020000058">
    <property type="protein sequence ID" value="MDI5966664.1"/>
    <property type="molecule type" value="Genomic_DNA"/>
</dbReference>
<proteinExistence type="predicted"/>
<comment type="caution">
    <text evidence="2">The sequence shown here is derived from an EMBL/GenBank/DDBJ whole genome shotgun (WGS) entry which is preliminary data.</text>
</comment>
<dbReference type="InterPro" id="IPR008554">
    <property type="entry name" value="Glutaredoxin-like"/>
</dbReference>
<evidence type="ECO:0000313" key="3">
    <source>
        <dbReference type="Proteomes" id="UP001156398"/>
    </source>
</evidence>
<sequence>MSPLLRRATRPDPASRTITLITRPGCHLCDAARATVEKVAAEVGCAVEERDITTDQELYDRYWEQIPVVLIDGAQHDFWQVKEERLRKALGA</sequence>
<dbReference type="InterPro" id="IPR052565">
    <property type="entry name" value="Glutaredoxin-like_YDR286C"/>
</dbReference>
<name>A0AA90HC70_9ACTN</name>
<dbReference type="AlphaFoldDB" id="A0AA90HC70"/>
<organism evidence="2">
    <name type="scientific">Streptantibioticus silvisoli</name>
    <dbReference type="NCBI Taxonomy" id="2705255"/>
    <lineage>
        <taxon>Bacteria</taxon>
        <taxon>Bacillati</taxon>
        <taxon>Actinomycetota</taxon>
        <taxon>Actinomycetes</taxon>
        <taxon>Kitasatosporales</taxon>
        <taxon>Streptomycetaceae</taxon>
        <taxon>Streptantibioticus</taxon>
    </lineage>
</organism>
<dbReference type="PANTHER" id="PTHR33558:SF1">
    <property type="entry name" value="GLUTAREDOXIN-LIKE PROTEIN C5ORF63 HOMOLOG"/>
    <property type="match status" value="1"/>
</dbReference>